<reference evidence="3 4" key="2">
    <citation type="submission" date="2020-02" db="EMBL/GenBank/DDBJ databases">
        <title>Candidatus Galacturonibacter soehngenii shows hetero-acetogenic catabolism of galacturonic acid but lacks a canonical carbon monoxide dehydrogenase/acetyl-CoA synthase complex.</title>
        <authorList>
            <person name="Diender M."/>
            <person name="Stouten G.R."/>
            <person name="Petersen J.F."/>
            <person name="Nielsen P.H."/>
            <person name="Dueholm M.S."/>
            <person name="Pronk J.T."/>
            <person name="Van Loosdrecht M.C.M."/>
        </authorList>
    </citation>
    <scope>NUCLEOTIDE SEQUENCE [LARGE SCALE GENOMIC DNA]</scope>
    <source>
        <strain evidence="3">GalUA</strain>
    </source>
</reference>
<dbReference type="InterPro" id="IPR012914">
    <property type="entry name" value="PucR_dom"/>
</dbReference>
<keyword evidence="4" id="KW-1185">Reference proteome</keyword>
<dbReference type="PANTHER" id="PTHR33744">
    <property type="entry name" value="CARBOHYDRATE DIACID REGULATOR"/>
    <property type="match status" value="1"/>
</dbReference>
<gene>
    <name evidence="3" type="ORF">F7O84_05475</name>
</gene>
<feature type="domain" description="PucR C-terminal helix-turn-helix" evidence="2">
    <location>
        <begin position="324"/>
        <end position="380"/>
    </location>
</feature>
<dbReference type="InterPro" id="IPR025736">
    <property type="entry name" value="PucR_C-HTH_dom"/>
</dbReference>
<dbReference type="EMBL" id="WAGX01000004">
    <property type="protein sequence ID" value="KAB1439836.1"/>
    <property type="molecule type" value="Genomic_DNA"/>
</dbReference>
<proteinExistence type="predicted"/>
<name>A0A7V7UD13_9FIRM</name>
<dbReference type="InterPro" id="IPR042070">
    <property type="entry name" value="PucR_C-HTH_sf"/>
</dbReference>
<dbReference type="Pfam" id="PF13556">
    <property type="entry name" value="HTH_30"/>
    <property type="match status" value="1"/>
</dbReference>
<evidence type="ECO:0000259" key="2">
    <source>
        <dbReference type="Pfam" id="PF13556"/>
    </source>
</evidence>
<dbReference type="InterPro" id="IPR051448">
    <property type="entry name" value="CdaR-like_regulators"/>
</dbReference>
<organism evidence="3 4">
    <name type="scientific">Candidatus Galacturonatibacter soehngenii</name>
    <dbReference type="NCBI Taxonomy" id="2307010"/>
    <lineage>
        <taxon>Bacteria</taxon>
        <taxon>Bacillati</taxon>
        <taxon>Bacillota</taxon>
        <taxon>Clostridia</taxon>
        <taxon>Lachnospirales</taxon>
        <taxon>Lachnospiraceae</taxon>
        <taxon>Candidatus Galacturonatibacter</taxon>
    </lineage>
</organism>
<feature type="domain" description="Purine catabolism PurC-like" evidence="1">
    <location>
        <begin position="9"/>
        <end position="126"/>
    </location>
</feature>
<reference evidence="3 4" key="1">
    <citation type="submission" date="2019-09" db="EMBL/GenBank/DDBJ databases">
        <authorList>
            <person name="Valk L.C."/>
        </authorList>
    </citation>
    <scope>NUCLEOTIDE SEQUENCE [LARGE SCALE GENOMIC DNA]</scope>
    <source>
        <strain evidence="3">GalUA</strain>
    </source>
</reference>
<dbReference type="OrthoDB" id="143422at2"/>
<accession>A0A7V7UD13</accession>
<comment type="caution">
    <text evidence="3">The sequence shown here is derived from an EMBL/GenBank/DDBJ whole genome shotgun (WGS) entry which is preliminary data.</text>
</comment>
<evidence type="ECO:0000259" key="1">
    <source>
        <dbReference type="Pfam" id="PF07905"/>
    </source>
</evidence>
<dbReference type="Gene3D" id="1.10.10.2840">
    <property type="entry name" value="PucR C-terminal helix-turn-helix domain"/>
    <property type="match status" value="1"/>
</dbReference>
<protein>
    <submittedName>
        <fullName evidence="3">PucR family transcriptional regulator</fullName>
    </submittedName>
</protein>
<dbReference type="PANTHER" id="PTHR33744:SF1">
    <property type="entry name" value="DNA-BINDING TRANSCRIPTIONAL ACTIVATOR ADER"/>
    <property type="match status" value="1"/>
</dbReference>
<dbReference type="Proteomes" id="UP000461768">
    <property type="component" value="Unassembled WGS sequence"/>
</dbReference>
<dbReference type="Pfam" id="PF07905">
    <property type="entry name" value="PucR"/>
    <property type="match status" value="1"/>
</dbReference>
<evidence type="ECO:0000313" key="3">
    <source>
        <dbReference type="EMBL" id="KAB1439836.1"/>
    </source>
</evidence>
<dbReference type="RefSeq" id="WP_151142756.1">
    <property type="nucleotide sequence ID" value="NZ_WAGX01000004.1"/>
</dbReference>
<dbReference type="AlphaFoldDB" id="A0A7V7UD13"/>
<evidence type="ECO:0000313" key="4">
    <source>
        <dbReference type="Proteomes" id="UP000461768"/>
    </source>
</evidence>
<sequence length="386" mass="45384">MAIIVKKLVKNASFLYKMELIAGRNGMNNLVQWVHIIEDDAVSPFLHGYELVFTAGILNKTKDWLLEFAKKLNDSGVSAFVVNLGPHTKEIPKEVVEYCDEVNMPLFTIPWETRMVDMTRDFCRRIMMNDTVENSMASTIKNIIFNIGDLESQILQMERYGYKRSDRFCFISLYMEAKEQVSLEEYMDELNIHAEKTARRIRELFISFTYKENLVFVLVDYTDEEIESFCKDFLDYVKAKKKEYVIHMGVSSNQAGIYNQEQNFEKAISAMEMAKKQKEYVLYYDYLSVYKILYAVNDKTVLRSFYNDTIGLLEKYDRENQTDLLLLLKTYLENNASLQLVSEKMYIHRNTVTNQLKKIEKITGFNPLELEDKVKLYLGFYIQDII</sequence>